<dbReference type="SMART" id="SM00387">
    <property type="entry name" value="HATPase_c"/>
    <property type="match status" value="1"/>
</dbReference>
<evidence type="ECO:0000313" key="15">
    <source>
        <dbReference type="EMBL" id="BAP56879.1"/>
    </source>
</evidence>
<dbReference type="AlphaFoldDB" id="A0A090AHU0"/>
<dbReference type="InterPro" id="IPR003661">
    <property type="entry name" value="HisK_dim/P_dom"/>
</dbReference>
<dbReference type="InterPro" id="IPR001789">
    <property type="entry name" value="Sig_transdc_resp-reg_receiver"/>
</dbReference>
<evidence type="ECO:0000256" key="5">
    <source>
        <dbReference type="ARBA" id="ARBA00022741"/>
    </source>
</evidence>
<dbReference type="OrthoDB" id="9797243at2"/>
<dbReference type="FunFam" id="3.30.565.10:FF:000010">
    <property type="entry name" value="Sensor histidine kinase RcsC"/>
    <property type="match status" value="1"/>
</dbReference>
<feature type="domain" description="Response regulatory" evidence="14">
    <location>
        <begin position="508"/>
        <end position="624"/>
    </location>
</feature>
<dbReference type="SMART" id="SM00448">
    <property type="entry name" value="REC"/>
    <property type="match status" value="2"/>
</dbReference>
<keyword evidence="4" id="KW-0808">Transferase</keyword>
<feature type="modified residue" description="4-aspartylphosphate" evidence="11">
    <location>
        <position position="562"/>
    </location>
</feature>
<keyword evidence="12" id="KW-0472">Membrane</keyword>
<accession>A0A090AHU0</accession>
<proteinExistence type="predicted"/>
<dbReference type="PROSITE" id="PS50110">
    <property type="entry name" value="RESPONSE_REGULATORY"/>
    <property type="match status" value="2"/>
</dbReference>
<evidence type="ECO:0000256" key="3">
    <source>
        <dbReference type="ARBA" id="ARBA00022553"/>
    </source>
</evidence>
<keyword evidence="5" id="KW-0547">Nucleotide-binding</keyword>
<name>A0A090AHU0_9GAMM</name>
<dbReference type="Gene3D" id="3.30.565.10">
    <property type="entry name" value="Histidine kinase-like ATPase, C-terminal domain"/>
    <property type="match status" value="1"/>
</dbReference>
<dbReference type="SUPFAM" id="SSF52172">
    <property type="entry name" value="CheY-like"/>
    <property type="match status" value="2"/>
</dbReference>
<dbReference type="KEGG" id="tig:THII_2582"/>
<comment type="catalytic activity">
    <reaction evidence="1">
        <text>ATP + protein L-histidine = ADP + protein N-phospho-L-histidine.</text>
        <dbReference type="EC" id="2.7.13.3"/>
    </reaction>
</comment>
<evidence type="ECO:0000256" key="7">
    <source>
        <dbReference type="ARBA" id="ARBA00022840"/>
    </source>
</evidence>
<dbReference type="InterPro" id="IPR004358">
    <property type="entry name" value="Sig_transdc_His_kin-like_C"/>
</dbReference>
<evidence type="ECO:0000256" key="11">
    <source>
        <dbReference type="PROSITE-ProRule" id="PRU00169"/>
    </source>
</evidence>
<dbReference type="HOGENOM" id="CLU_000445_104_15_6"/>
<dbReference type="InterPro" id="IPR036097">
    <property type="entry name" value="HisK_dim/P_sf"/>
</dbReference>
<protein>
    <recommendedName>
        <fullName evidence="10">Sensory/regulatory protein RpfC</fullName>
        <ecNumber evidence="2">2.7.13.3</ecNumber>
    </recommendedName>
</protein>
<keyword evidence="12" id="KW-0812">Transmembrane</keyword>
<keyword evidence="7" id="KW-0067">ATP-binding</keyword>
<dbReference type="Pfam" id="PF02518">
    <property type="entry name" value="HATPase_c"/>
    <property type="match status" value="1"/>
</dbReference>
<dbReference type="PANTHER" id="PTHR45339">
    <property type="entry name" value="HYBRID SIGNAL TRANSDUCTION HISTIDINE KINASE J"/>
    <property type="match status" value="1"/>
</dbReference>
<gene>
    <name evidence="15" type="ORF">THII_2582</name>
</gene>
<feature type="transmembrane region" description="Helical" evidence="12">
    <location>
        <begin position="20"/>
        <end position="41"/>
    </location>
</feature>
<dbReference type="Gene3D" id="3.40.50.2300">
    <property type="match status" value="2"/>
</dbReference>
<evidence type="ECO:0000313" key="16">
    <source>
        <dbReference type="Proteomes" id="UP000031623"/>
    </source>
</evidence>
<dbReference type="SUPFAM" id="SSF47384">
    <property type="entry name" value="Homodimeric domain of signal transducing histidine kinase"/>
    <property type="match status" value="1"/>
</dbReference>
<evidence type="ECO:0000256" key="10">
    <source>
        <dbReference type="ARBA" id="ARBA00068150"/>
    </source>
</evidence>
<feature type="domain" description="Histidine kinase" evidence="13">
    <location>
        <begin position="270"/>
        <end position="491"/>
    </location>
</feature>
<dbReference type="InterPro" id="IPR036890">
    <property type="entry name" value="HATPase_C_sf"/>
</dbReference>
<dbReference type="InterPro" id="IPR005467">
    <property type="entry name" value="His_kinase_dom"/>
</dbReference>
<organism evidence="15 16">
    <name type="scientific">Thioploca ingrica</name>
    <dbReference type="NCBI Taxonomy" id="40754"/>
    <lineage>
        <taxon>Bacteria</taxon>
        <taxon>Pseudomonadati</taxon>
        <taxon>Pseudomonadota</taxon>
        <taxon>Gammaproteobacteria</taxon>
        <taxon>Thiotrichales</taxon>
        <taxon>Thiotrichaceae</taxon>
        <taxon>Thioploca</taxon>
    </lineage>
</organism>
<keyword evidence="16" id="KW-1185">Reference proteome</keyword>
<dbReference type="SMART" id="SM00388">
    <property type="entry name" value="HisKA"/>
    <property type="match status" value="1"/>
</dbReference>
<evidence type="ECO:0000256" key="9">
    <source>
        <dbReference type="ARBA" id="ARBA00064003"/>
    </source>
</evidence>
<dbReference type="CDD" id="cd17546">
    <property type="entry name" value="REC_hyHK_CKI1_RcsC-like"/>
    <property type="match status" value="1"/>
</dbReference>
<dbReference type="InterPro" id="IPR003594">
    <property type="entry name" value="HATPase_dom"/>
</dbReference>
<evidence type="ECO:0000256" key="12">
    <source>
        <dbReference type="SAM" id="Phobius"/>
    </source>
</evidence>
<dbReference type="CDD" id="cd16922">
    <property type="entry name" value="HATPase_EvgS-ArcB-TorS-like"/>
    <property type="match status" value="1"/>
</dbReference>
<feature type="domain" description="Response regulatory" evidence="14">
    <location>
        <begin position="649"/>
        <end position="766"/>
    </location>
</feature>
<dbReference type="Pfam" id="PF00512">
    <property type="entry name" value="HisKA"/>
    <property type="match status" value="1"/>
</dbReference>
<dbReference type="PRINTS" id="PR00344">
    <property type="entry name" value="BCTRLSENSOR"/>
</dbReference>
<dbReference type="FunFam" id="1.10.287.130:FF:000002">
    <property type="entry name" value="Two-component osmosensing histidine kinase"/>
    <property type="match status" value="1"/>
</dbReference>
<keyword evidence="8" id="KW-0902">Two-component regulatory system</keyword>
<evidence type="ECO:0000256" key="4">
    <source>
        <dbReference type="ARBA" id="ARBA00022679"/>
    </source>
</evidence>
<dbReference type="PROSITE" id="PS50109">
    <property type="entry name" value="HIS_KIN"/>
    <property type="match status" value="1"/>
</dbReference>
<sequence length="769" mass="87284">MEKIPIDTLPLSKRLSYRQARLVVMIAVGLGMLFSFLQIYLDYFSTQKEFDSSINQLVDTIKQPAIQAAYTLDRGLAEKVVQGLFHYQAIYKVELLDDSKETLAIDKKALIETQWRWISELIFGREKIYQIPLFLPQNSQFGLLKITVDTHFIAISFLERGLVILMSGLARHLLLAALLLYLFHYIVTKPLFNIAITLASIDPFQPEKNHLSSPPGHDEDELGQLVNSINQLLKFIRKGITERERILQEMEVAKQAAEAANEAKTLFLQKMSHELRTPMNGVMGMLQLTLYTELTPTQREYLEIAQTSGEHLSGLIDDVLDISTIEKGEVKLKCEPFEIGRVVEETVESLAEQAYGKQIELITLITPEIPQWVKGDRARFRQIITNLLNNAIKFTDQGEVFIQVNPTLVDDKQVLLYCEVSDTGIGIPKEMRPYIFDKFNQGDNSLTRQHEGAGIGLTLCKQLVELMGGNIDVQSELGQGSTFWFSVMLQPAEQPVVSTISNNFNWLRILIVDDSANQRRVLSEYLTHWEVVYDTADTASLALNKLRAAVIQNRPFDIAIIDQNLLDANGASLSRTIKTDVNIVTTRLIILTPLLAPTPPTGLDIYLNRPFRQMQLYQAIQQAEQLQPVHLSQVIPAVESLYPHDEQKNILLVEDNTFNQKVAIGCFRKLGLHVDVAHSGQEAVSKLAQSHYDAIFMDCQMPEMDGYEATRLIRQQEGSERHIPIIAITANAIETDQERYLADLMDDYISKPFKLETLRDMLRRWILSS</sequence>
<dbReference type="SUPFAM" id="SSF55874">
    <property type="entry name" value="ATPase domain of HSP90 chaperone/DNA topoisomerase II/histidine kinase"/>
    <property type="match status" value="1"/>
</dbReference>
<keyword evidence="12" id="KW-1133">Transmembrane helix</keyword>
<evidence type="ECO:0000256" key="8">
    <source>
        <dbReference type="ARBA" id="ARBA00023012"/>
    </source>
</evidence>
<dbReference type="Pfam" id="PF00072">
    <property type="entry name" value="Response_reg"/>
    <property type="match status" value="2"/>
</dbReference>
<evidence type="ECO:0000256" key="2">
    <source>
        <dbReference type="ARBA" id="ARBA00012438"/>
    </source>
</evidence>
<dbReference type="CDD" id="cd00082">
    <property type="entry name" value="HisKA"/>
    <property type="match status" value="1"/>
</dbReference>
<keyword evidence="6 15" id="KW-0418">Kinase</keyword>
<dbReference type="Gene3D" id="1.10.287.130">
    <property type="match status" value="1"/>
</dbReference>
<dbReference type="EMBL" id="AP014633">
    <property type="protein sequence ID" value="BAP56879.1"/>
    <property type="molecule type" value="Genomic_DNA"/>
</dbReference>
<evidence type="ECO:0000256" key="1">
    <source>
        <dbReference type="ARBA" id="ARBA00000085"/>
    </source>
</evidence>
<dbReference type="PANTHER" id="PTHR45339:SF1">
    <property type="entry name" value="HYBRID SIGNAL TRANSDUCTION HISTIDINE KINASE J"/>
    <property type="match status" value="1"/>
</dbReference>
<dbReference type="Proteomes" id="UP000031623">
    <property type="component" value="Chromosome"/>
</dbReference>
<dbReference type="CDD" id="cd00156">
    <property type="entry name" value="REC"/>
    <property type="match status" value="1"/>
</dbReference>
<evidence type="ECO:0000256" key="6">
    <source>
        <dbReference type="ARBA" id="ARBA00022777"/>
    </source>
</evidence>
<dbReference type="GO" id="GO:0005524">
    <property type="term" value="F:ATP binding"/>
    <property type="evidence" value="ECO:0007669"/>
    <property type="project" value="UniProtKB-KW"/>
</dbReference>
<dbReference type="EC" id="2.7.13.3" evidence="2"/>
<reference evidence="15 16" key="1">
    <citation type="journal article" date="2014" name="ISME J.">
        <title>Ecophysiology of Thioploca ingrica as revealed by the complete genome sequence supplemented with proteomic evidence.</title>
        <authorList>
            <person name="Kojima H."/>
            <person name="Ogura Y."/>
            <person name="Yamamoto N."/>
            <person name="Togashi T."/>
            <person name="Mori H."/>
            <person name="Watanabe T."/>
            <person name="Nemoto F."/>
            <person name="Kurokawa K."/>
            <person name="Hayashi T."/>
            <person name="Fukui M."/>
        </authorList>
    </citation>
    <scope>NUCLEOTIDE SEQUENCE [LARGE SCALE GENOMIC DNA]</scope>
</reference>
<comment type="subunit">
    <text evidence="9">At low DSF concentrations, interacts with RpfF.</text>
</comment>
<evidence type="ECO:0000259" key="13">
    <source>
        <dbReference type="PROSITE" id="PS50109"/>
    </source>
</evidence>
<dbReference type="GO" id="GO:0000155">
    <property type="term" value="F:phosphorelay sensor kinase activity"/>
    <property type="evidence" value="ECO:0007669"/>
    <property type="project" value="InterPro"/>
</dbReference>
<dbReference type="STRING" id="40754.THII_2582"/>
<dbReference type="InterPro" id="IPR011006">
    <property type="entry name" value="CheY-like_superfamily"/>
</dbReference>
<evidence type="ECO:0000259" key="14">
    <source>
        <dbReference type="PROSITE" id="PS50110"/>
    </source>
</evidence>
<feature type="modified residue" description="4-aspartylphosphate" evidence="11">
    <location>
        <position position="698"/>
    </location>
</feature>
<keyword evidence="3 11" id="KW-0597">Phosphoprotein</keyword>